<evidence type="ECO:0000256" key="5">
    <source>
        <dbReference type="ARBA" id="ARBA00022989"/>
    </source>
</evidence>
<comment type="similarity">
    <text evidence="2">Belongs to the peptidase S54 family.</text>
</comment>
<name>A0A521CTW0_9SPHI</name>
<evidence type="ECO:0000256" key="1">
    <source>
        <dbReference type="ARBA" id="ARBA00004141"/>
    </source>
</evidence>
<evidence type="ECO:0000256" key="6">
    <source>
        <dbReference type="ARBA" id="ARBA00023136"/>
    </source>
</evidence>
<accession>A0A521CTW0</accession>
<dbReference type="PANTHER" id="PTHR43731:SF14">
    <property type="entry name" value="PRESENILIN-ASSOCIATED RHOMBOID-LIKE PROTEIN, MITOCHONDRIAL"/>
    <property type="match status" value="1"/>
</dbReference>
<dbReference type="GO" id="GO:0004252">
    <property type="term" value="F:serine-type endopeptidase activity"/>
    <property type="evidence" value="ECO:0007669"/>
    <property type="project" value="InterPro"/>
</dbReference>
<evidence type="ECO:0000256" key="4">
    <source>
        <dbReference type="ARBA" id="ARBA00022801"/>
    </source>
</evidence>
<dbReference type="EMBL" id="FXSZ01000004">
    <property type="protein sequence ID" value="SMO62161.1"/>
    <property type="molecule type" value="Genomic_DNA"/>
</dbReference>
<feature type="transmembrane region" description="Helical" evidence="7">
    <location>
        <begin position="181"/>
        <end position="202"/>
    </location>
</feature>
<evidence type="ECO:0000313" key="9">
    <source>
        <dbReference type="EMBL" id="SMO62161.1"/>
    </source>
</evidence>
<feature type="transmembrane region" description="Helical" evidence="7">
    <location>
        <begin position="145"/>
        <end position="169"/>
    </location>
</feature>
<feature type="domain" description="Peptidase S54 rhomboid" evidence="8">
    <location>
        <begin position="55"/>
        <end position="223"/>
    </location>
</feature>
<dbReference type="Pfam" id="PF01694">
    <property type="entry name" value="Rhomboid"/>
    <property type="match status" value="1"/>
</dbReference>
<protein>
    <submittedName>
        <fullName evidence="9">Rhomboid-like protein</fullName>
    </submittedName>
</protein>
<proteinExistence type="inferred from homology"/>
<dbReference type="InterPro" id="IPR035952">
    <property type="entry name" value="Rhomboid-like_sf"/>
</dbReference>
<keyword evidence="10" id="KW-1185">Reference proteome</keyword>
<dbReference type="PANTHER" id="PTHR43731">
    <property type="entry name" value="RHOMBOID PROTEASE"/>
    <property type="match status" value="1"/>
</dbReference>
<dbReference type="RefSeq" id="WP_142603358.1">
    <property type="nucleotide sequence ID" value="NZ_FXSZ01000004.1"/>
</dbReference>
<dbReference type="OrthoDB" id="9807874at2"/>
<feature type="transmembrane region" description="Helical" evidence="7">
    <location>
        <begin position="208"/>
        <end position="227"/>
    </location>
</feature>
<feature type="transmembrane region" description="Helical" evidence="7">
    <location>
        <begin position="56"/>
        <end position="83"/>
    </location>
</feature>
<dbReference type="SMART" id="SM01160">
    <property type="entry name" value="DUF1751"/>
    <property type="match status" value="1"/>
</dbReference>
<feature type="transmembrane region" description="Helical" evidence="7">
    <location>
        <begin position="95"/>
        <end position="116"/>
    </location>
</feature>
<evidence type="ECO:0000256" key="7">
    <source>
        <dbReference type="SAM" id="Phobius"/>
    </source>
</evidence>
<evidence type="ECO:0000259" key="8">
    <source>
        <dbReference type="Pfam" id="PF01694"/>
    </source>
</evidence>
<comment type="subcellular location">
    <subcellularLocation>
        <location evidence="1">Membrane</location>
        <topology evidence="1">Multi-pass membrane protein</topology>
    </subcellularLocation>
</comment>
<keyword evidence="3 7" id="KW-0812">Transmembrane</keyword>
<dbReference type="Gene3D" id="1.20.1540.10">
    <property type="entry name" value="Rhomboid-like"/>
    <property type="match status" value="1"/>
</dbReference>
<dbReference type="InterPro" id="IPR022764">
    <property type="entry name" value="Peptidase_S54_rhomboid_dom"/>
</dbReference>
<keyword evidence="4" id="KW-0378">Hydrolase</keyword>
<organism evidence="9 10">
    <name type="scientific">Solitalea koreensis</name>
    <dbReference type="NCBI Taxonomy" id="543615"/>
    <lineage>
        <taxon>Bacteria</taxon>
        <taxon>Pseudomonadati</taxon>
        <taxon>Bacteroidota</taxon>
        <taxon>Sphingobacteriia</taxon>
        <taxon>Sphingobacteriales</taxon>
        <taxon>Sphingobacteriaceae</taxon>
        <taxon>Solitalea</taxon>
    </lineage>
</organism>
<keyword evidence="5 7" id="KW-1133">Transmembrane helix</keyword>
<keyword evidence="6 7" id="KW-0472">Membrane</keyword>
<gene>
    <name evidence="9" type="ORF">SAMN06265350_104295</name>
</gene>
<evidence type="ECO:0000256" key="2">
    <source>
        <dbReference type="ARBA" id="ARBA00009045"/>
    </source>
</evidence>
<evidence type="ECO:0000256" key="3">
    <source>
        <dbReference type="ARBA" id="ARBA00022692"/>
    </source>
</evidence>
<dbReference type="AlphaFoldDB" id="A0A521CTW0"/>
<feature type="transmembrane region" description="Helical" evidence="7">
    <location>
        <begin position="20"/>
        <end position="36"/>
    </location>
</feature>
<sequence>MDQFRPPSMFANLPPVVKNILIVNVLVFFAMINPAIDNLFVLHGAAYYFDSPNFRIWQLITYAFLHGGFMHIFFNMFAVFMFGKIIEEYIGSKRFFSFYMITAIGAILFQMCINAYEVYKLTGSVIPYSQNMNFSDPVLLEKVKMIYSTPTLGASGAVFGILLAFGYLFPDVKLMIIPIPIPIKAKYLVAIYALVELGFGVTNSLSNVAHFAHIGGMIFGFILLKAWNIKRPSSFY</sequence>
<evidence type="ECO:0000313" key="10">
    <source>
        <dbReference type="Proteomes" id="UP000315971"/>
    </source>
</evidence>
<dbReference type="Proteomes" id="UP000315971">
    <property type="component" value="Unassembled WGS sequence"/>
</dbReference>
<reference evidence="9 10" key="1">
    <citation type="submission" date="2017-05" db="EMBL/GenBank/DDBJ databases">
        <authorList>
            <person name="Varghese N."/>
            <person name="Submissions S."/>
        </authorList>
    </citation>
    <scope>NUCLEOTIDE SEQUENCE [LARGE SCALE GENOMIC DNA]</scope>
    <source>
        <strain evidence="9 10">DSM 21342</strain>
    </source>
</reference>
<dbReference type="SUPFAM" id="SSF144091">
    <property type="entry name" value="Rhomboid-like"/>
    <property type="match status" value="1"/>
</dbReference>
<dbReference type="GO" id="GO:0016020">
    <property type="term" value="C:membrane"/>
    <property type="evidence" value="ECO:0007669"/>
    <property type="project" value="UniProtKB-SubCell"/>
</dbReference>
<dbReference type="InterPro" id="IPR050925">
    <property type="entry name" value="Rhomboid_protease_S54"/>
</dbReference>